<dbReference type="RefSeq" id="WP_148859940.1">
    <property type="nucleotide sequence ID" value="NZ_PHNJ01000015.1"/>
</dbReference>
<feature type="domain" description="Methyltransferase type 11" evidence="1">
    <location>
        <begin position="44"/>
        <end position="137"/>
    </location>
</feature>
<gene>
    <name evidence="2" type="ORF">CV102_20895</name>
</gene>
<comment type="caution">
    <text evidence="2">The sequence shown here is derived from an EMBL/GenBank/DDBJ whole genome shotgun (WGS) entry which is preliminary data.</text>
</comment>
<dbReference type="Proteomes" id="UP000766904">
    <property type="component" value="Unassembled WGS sequence"/>
</dbReference>
<organism evidence="2 3">
    <name type="scientific">Natronococcus pandeyae</name>
    <dbReference type="NCBI Taxonomy" id="2055836"/>
    <lineage>
        <taxon>Archaea</taxon>
        <taxon>Methanobacteriati</taxon>
        <taxon>Methanobacteriota</taxon>
        <taxon>Stenosarchaea group</taxon>
        <taxon>Halobacteria</taxon>
        <taxon>Halobacteriales</taxon>
        <taxon>Natrialbaceae</taxon>
        <taxon>Natronococcus</taxon>
    </lineage>
</organism>
<reference evidence="2" key="1">
    <citation type="submission" date="2017-11" db="EMBL/GenBank/DDBJ databases">
        <authorList>
            <person name="Kajale S.C."/>
            <person name="Sharma A."/>
        </authorList>
    </citation>
    <scope>NUCLEOTIDE SEQUENCE</scope>
    <source>
        <strain evidence="2">LS1_42</strain>
    </source>
</reference>
<keyword evidence="2" id="KW-0808">Transferase</keyword>
<dbReference type="OrthoDB" id="147504at2157"/>
<dbReference type="GO" id="GO:0008757">
    <property type="term" value="F:S-adenosylmethionine-dependent methyltransferase activity"/>
    <property type="evidence" value="ECO:0007669"/>
    <property type="project" value="InterPro"/>
</dbReference>
<dbReference type="InterPro" id="IPR050508">
    <property type="entry name" value="Methyltransf_Superfamily"/>
</dbReference>
<protein>
    <submittedName>
        <fullName evidence="2">Methyltransferase type 11</fullName>
    </submittedName>
</protein>
<evidence type="ECO:0000259" key="1">
    <source>
        <dbReference type="Pfam" id="PF08241"/>
    </source>
</evidence>
<evidence type="ECO:0000313" key="2">
    <source>
        <dbReference type="EMBL" id="TYL36736.1"/>
    </source>
</evidence>
<evidence type="ECO:0000313" key="3">
    <source>
        <dbReference type="Proteomes" id="UP000766904"/>
    </source>
</evidence>
<dbReference type="CDD" id="cd02440">
    <property type="entry name" value="AdoMet_MTases"/>
    <property type="match status" value="1"/>
</dbReference>
<sequence>MSTDEIRSVYAEKADWIHRMDWFDHRFTGRYRRQLFAAANGRVLDVACGTGPNFRYLPETVDLTGVDISPEMLAKARQRLEGLDLDGTLSEMDAQALEFPDDSFETVVSSLSTCTFPDPIEALEEMSRVCRPDGQILLLEHGRSDVEPIARLQDWRAESHYEKMGCRLNQEPTALVAEAGLSTHRTSSRLLGIITMIQARPASHDPE</sequence>
<dbReference type="AlphaFoldDB" id="A0A8J8PZP7"/>
<dbReference type="SUPFAM" id="SSF53335">
    <property type="entry name" value="S-adenosyl-L-methionine-dependent methyltransferases"/>
    <property type="match status" value="1"/>
</dbReference>
<dbReference type="EMBL" id="PHNJ01000015">
    <property type="protein sequence ID" value="TYL36736.1"/>
    <property type="molecule type" value="Genomic_DNA"/>
</dbReference>
<name>A0A8J8PZP7_9EURY</name>
<dbReference type="Pfam" id="PF08241">
    <property type="entry name" value="Methyltransf_11"/>
    <property type="match status" value="1"/>
</dbReference>
<keyword evidence="2" id="KW-0489">Methyltransferase</keyword>
<dbReference type="Gene3D" id="3.40.50.150">
    <property type="entry name" value="Vaccinia Virus protein VP39"/>
    <property type="match status" value="1"/>
</dbReference>
<proteinExistence type="predicted"/>
<dbReference type="InterPro" id="IPR013216">
    <property type="entry name" value="Methyltransf_11"/>
</dbReference>
<dbReference type="GO" id="GO:0032259">
    <property type="term" value="P:methylation"/>
    <property type="evidence" value="ECO:0007669"/>
    <property type="project" value="UniProtKB-KW"/>
</dbReference>
<dbReference type="PANTHER" id="PTHR42912">
    <property type="entry name" value="METHYLTRANSFERASE"/>
    <property type="match status" value="1"/>
</dbReference>
<keyword evidence="3" id="KW-1185">Reference proteome</keyword>
<dbReference type="InterPro" id="IPR029063">
    <property type="entry name" value="SAM-dependent_MTases_sf"/>
</dbReference>
<accession>A0A8J8PZP7</accession>
<dbReference type="PANTHER" id="PTHR42912:SF96">
    <property type="entry name" value="METHYLTRANSFERASE DOMAIN-CONTAINING PROTEIN"/>
    <property type="match status" value="1"/>
</dbReference>